<accession>A0A1T4QNG5</accession>
<dbReference type="EMBL" id="FUWZ01000002">
    <property type="protein sequence ID" value="SKA05235.1"/>
    <property type="molecule type" value="Genomic_DNA"/>
</dbReference>
<proteinExistence type="predicted"/>
<organism evidence="1 2">
    <name type="scientific">Chitinophaga eiseniae</name>
    <dbReference type="NCBI Taxonomy" id="634771"/>
    <lineage>
        <taxon>Bacteria</taxon>
        <taxon>Pseudomonadati</taxon>
        <taxon>Bacteroidota</taxon>
        <taxon>Chitinophagia</taxon>
        <taxon>Chitinophagales</taxon>
        <taxon>Chitinophagaceae</taxon>
        <taxon>Chitinophaga</taxon>
    </lineage>
</organism>
<dbReference type="STRING" id="634771.SAMN04488128_102479"/>
<dbReference type="Proteomes" id="UP000190367">
    <property type="component" value="Unassembled WGS sequence"/>
</dbReference>
<dbReference type="OrthoDB" id="1067053at2"/>
<gene>
    <name evidence="1" type="ORF">SAMN04488128_102479</name>
</gene>
<reference evidence="2" key="1">
    <citation type="submission" date="2017-02" db="EMBL/GenBank/DDBJ databases">
        <authorList>
            <person name="Varghese N."/>
            <person name="Submissions S."/>
        </authorList>
    </citation>
    <scope>NUCLEOTIDE SEQUENCE [LARGE SCALE GENOMIC DNA]</scope>
    <source>
        <strain evidence="2">DSM 22224</strain>
    </source>
</reference>
<dbReference type="AlphaFoldDB" id="A0A1T4QNG5"/>
<evidence type="ECO:0008006" key="3">
    <source>
        <dbReference type="Google" id="ProtNLM"/>
    </source>
</evidence>
<dbReference type="RefSeq" id="WP_078669029.1">
    <property type="nucleotide sequence ID" value="NZ_FUWZ01000002.1"/>
</dbReference>
<keyword evidence="2" id="KW-1185">Reference proteome</keyword>
<evidence type="ECO:0000313" key="1">
    <source>
        <dbReference type="EMBL" id="SKA05235.1"/>
    </source>
</evidence>
<sequence>MELERYIKDILGNHFTLADVPKEALALLPLYIKEEYHISQGEFWGYPVILMALKQDLDFHTQRTEKHLQTIADIFQRKVVLVMEEMQSYTRRRLIEKKINFIVPGKQLFLPELLIDLRERFSRNYGNKTDTLIPSAQQLFLYYMLHRHSKIQLTDLTLKEIAKKFNYTPTAISMAAENLKKFDLCDIKGSKEKNIVFKEDRPALWHMAQKHLVTPVLKEVFIDKIPDKRVLASNVSALPEYSDMNPGAQQYYAIEKKHYYHLRAAGALVNENPDEGQICLEVWKYDPYVLTYGITEDSNVDPLSLFLSLKDNEDERIEMALDQIIEKFIW</sequence>
<evidence type="ECO:0000313" key="2">
    <source>
        <dbReference type="Proteomes" id="UP000190367"/>
    </source>
</evidence>
<protein>
    <recommendedName>
        <fullName evidence="3">MarR family transcriptional regulator</fullName>
    </recommendedName>
</protein>
<name>A0A1T4QNG5_9BACT</name>